<protein>
    <submittedName>
        <fullName evidence="3">Uncharacterized protein</fullName>
    </submittedName>
</protein>
<feature type="region of interest" description="Disordered" evidence="2">
    <location>
        <begin position="1"/>
        <end position="26"/>
    </location>
</feature>
<keyword evidence="4" id="KW-1185">Reference proteome</keyword>
<feature type="compositionally biased region" description="Polar residues" evidence="2">
    <location>
        <begin position="8"/>
        <end position="25"/>
    </location>
</feature>
<accession>A0A9N9QC10</accession>
<evidence type="ECO:0000256" key="1">
    <source>
        <dbReference type="SAM" id="Coils"/>
    </source>
</evidence>
<dbReference type="OrthoDB" id="7696867at2759"/>
<evidence type="ECO:0000313" key="3">
    <source>
        <dbReference type="EMBL" id="CAG9764108.1"/>
    </source>
</evidence>
<dbReference type="EMBL" id="OU892278">
    <property type="protein sequence ID" value="CAG9764108.1"/>
    <property type="molecule type" value="Genomic_DNA"/>
</dbReference>
<evidence type="ECO:0000256" key="2">
    <source>
        <dbReference type="SAM" id="MobiDB-lite"/>
    </source>
</evidence>
<proteinExistence type="predicted"/>
<dbReference type="AlphaFoldDB" id="A0A9N9QC10"/>
<reference evidence="3" key="1">
    <citation type="submission" date="2022-01" db="EMBL/GenBank/DDBJ databases">
        <authorList>
            <person name="King R."/>
        </authorList>
    </citation>
    <scope>NUCLEOTIDE SEQUENCE</scope>
</reference>
<gene>
    <name evidence="3" type="ORF">CEUTPL_LOCUS4753</name>
</gene>
<evidence type="ECO:0000313" key="4">
    <source>
        <dbReference type="Proteomes" id="UP001152799"/>
    </source>
</evidence>
<feature type="coiled-coil region" evidence="1">
    <location>
        <begin position="229"/>
        <end position="266"/>
    </location>
</feature>
<keyword evidence="1" id="KW-0175">Coiled coil</keyword>
<sequence length="300" mass="34558">MSDAGDTRTPTDIFQSLSQGTSPSQDIEHQALEQEVKDYSEFLKAYYTKYRRFTIILQTIQECIEDDNNLDPDLCEKIEAIILTGQVSQTRLGEDCLGECILGVPLNNLSLSYLESDKLCSYLKSKLLSKCANRHYSLSKSVASSNESPIGLTLKDTSLLEYRNKLAIEQGAYMKSQTKVLELLEELMNLRLKVVPELTQGKYQESDLKSRVNSLKAQLAKNKYRIDVFMETRTSLQAYEEIIKDLRDQQQSCSKEIQKLKDLKEKYAEVSCKEYDEILKSYLQYKMSFEKKKTMCELCR</sequence>
<name>A0A9N9QC10_9CUCU</name>
<dbReference type="Proteomes" id="UP001152799">
    <property type="component" value="Chromosome 2"/>
</dbReference>
<organism evidence="3 4">
    <name type="scientific">Ceutorhynchus assimilis</name>
    <name type="common">cabbage seed weevil</name>
    <dbReference type="NCBI Taxonomy" id="467358"/>
    <lineage>
        <taxon>Eukaryota</taxon>
        <taxon>Metazoa</taxon>
        <taxon>Ecdysozoa</taxon>
        <taxon>Arthropoda</taxon>
        <taxon>Hexapoda</taxon>
        <taxon>Insecta</taxon>
        <taxon>Pterygota</taxon>
        <taxon>Neoptera</taxon>
        <taxon>Endopterygota</taxon>
        <taxon>Coleoptera</taxon>
        <taxon>Polyphaga</taxon>
        <taxon>Cucujiformia</taxon>
        <taxon>Curculionidae</taxon>
        <taxon>Ceutorhynchinae</taxon>
        <taxon>Ceutorhynchus</taxon>
    </lineage>
</organism>